<dbReference type="Gene3D" id="2.30.30.40">
    <property type="entry name" value="SH3 Domains"/>
    <property type="match status" value="2"/>
</dbReference>
<dbReference type="PANTHER" id="PTHR14167:SF92">
    <property type="entry name" value="CIN85 AND CD2AP RELATED, ISOFORM J"/>
    <property type="match status" value="1"/>
</dbReference>
<dbReference type="PROSITE" id="PS50002">
    <property type="entry name" value="SH3"/>
    <property type="match status" value="1"/>
</dbReference>
<keyword evidence="1 2" id="KW-0728">SH3 domain</keyword>
<evidence type="ECO:0000313" key="6">
    <source>
        <dbReference type="WBParaSite" id="L893_g13171.t1"/>
    </source>
</evidence>
<dbReference type="GO" id="GO:0007015">
    <property type="term" value="P:actin filament organization"/>
    <property type="evidence" value="ECO:0007669"/>
    <property type="project" value="TreeGrafter"/>
</dbReference>
<dbReference type="Pfam" id="PF14604">
    <property type="entry name" value="SH3_9"/>
    <property type="match status" value="1"/>
</dbReference>
<keyword evidence="5" id="KW-1185">Reference proteome</keyword>
<organism evidence="5 6">
    <name type="scientific">Steinernema glaseri</name>
    <dbReference type="NCBI Taxonomy" id="37863"/>
    <lineage>
        <taxon>Eukaryota</taxon>
        <taxon>Metazoa</taxon>
        <taxon>Ecdysozoa</taxon>
        <taxon>Nematoda</taxon>
        <taxon>Chromadorea</taxon>
        <taxon>Rhabditida</taxon>
        <taxon>Tylenchina</taxon>
        <taxon>Panagrolaimomorpha</taxon>
        <taxon>Strongyloidoidea</taxon>
        <taxon>Steinernematidae</taxon>
        <taxon>Steinernema</taxon>
    </lineage>
</organism>
<sequence length="421" mass="46300">MDQNSPITHRSTQDDVDGDLYFPTLEDGLTLNEGDQIEVIQTLGGGWKRGRIKGRIVTFWTSCHSNGHDTSDAPSSASVKQMEEKKRSSSAYRNGTIIENWMDVDEESKLISRKSRPPTQKPASNGTVPVAERSSSPLRTTLGETDLKDGTVNKNSSLCSHHQAPIPPTRKPRPPPKPEALKAKEKAKVIHSYVAEYRDELDLPEEGAIVTVTNKNHCPGWFEGELNGKRGLFPSAYVELIQAHHKDPRTLPLNQKSVDPKKPAEPGCPSSQQSDNFKTAHKIIAEQLNITAPGAEPPKSVAVERIQDKGPVASPVREGPKKTNNTHGSPDLKTALKSLKSFSKEEVTQLVPEGEPPAHQKKASAKVLPKNTPPSRVLTAFVLKPVSSSAESEYVTQERYNELLIRVEELANRIAILEQNI</sequence>
<feature type="domain" description="SH3" evidence="4">
    <location>
        <begin position="182"/>
        <end position="243"/>
    </location>
</feature>
<feature type="region of interest" description="Disordered" evidence="3">
    <location>
        <begin position="109"/>
        <end position="179"/>
    </location>
</feature>
<accession>A0A1I7Y6P1</accession>
<feature type="region of interest" description="Disordered" evidence="3">
    <location>
        <begin position="350"/>
        <end position="370"/>
    </location>
</feature>
<evidence type="ECO:0000256" key="3">
    <source>
        <dbReference type="SAM" id="MobiDB-lite"/>
    </source>
</evidence>
<dbReference type="AlphaFoldDB" id="A0A1I7Y6P1"/>
<evidence type="ECO:0000259" key="4">
    <source>
        <dbReference type="PROSITE" id="PS50002"/>
    </source>
</evidence>
<dbReference type="GO" id="GO:0016477">
    <property type="term" value="P:cell migration"/>
    <property type="evidence" value="ECO:0007669"/>
    <property type="project" value="TreeGrafter"/>
</dbReference>
<reference evidence="6" key="1">
    <citation type="submission" date="2016-11" db="UniProtKB">
        <authorList>
            <consortium name="WormBaseParasite"/>
        </authorList>
    </citation>
    <scope>IDENTIFICATION</scope>
</reference>
<dbReference type="InterPro" id="IPR001452">
    <property type="entry name" value="SH3_domain"/>
</dbReference>
<protein>
    <submittedName>
        <fullName evidence="6">SH3 domain-containing protein</fullName>
    </submittedName>
</protein>
<evidence type="ECO:0000256" key="1">
    <source>
        <dbReference type="ARBA" id="ARBA00022443"/>
    </source>
</evidence>
<feature type="region of interest" description="Disordered" evidence="3">
    <location>
        <begin position="248"/>
        <end position="275"/>
    </location>
</feature>
<dbReference type="PANTHER" id="PTHR14167">
    <property type="entry name" value="SH3 DOMAIN-CONTAINING"/>
    <property type="match status" value="1"/>
</dbReference>
<evidence type="ECO:0000313" key="5">
    <source>
        <dbReference type="Proteomes" id="UP000095287"/>
    </source>
</evidence>
<dbReference type="InterPro" id="IPR050384">
    <property type="entry name" value="Endophilin_SH3RF"/>
</dbReference>
<proteinExistence type="predicted"/>
<dbReference type="Proteomes" id="UP000095287">
    <property type="component" value="Unplaced"/>
</dbReference>
<feature type="region of interest" description="Disordered" evidence="3">
    <location>
        <begin position="308"/>
        <end position="331"/>
    </location>
</feature>
<dbReference type="InterPro" id="IPR036028">
    <property type="entry name" value="SH3-like_dom_sf"/>
</dbReference>
<name>A0A1I7Y6P1_9BILA</name>
<feature type="region of interest" description="Disordered" evidence="3">
    <location>
        <begin position="64"/>
        <end position="91"/>
    </location>
</feature>
<evidence type="ECO:0000256" key="2">
    <source>
        <dbReference type="PROSITE-ProRule" id="PRU00192"/>
    </source>
</evidence>
<feature type="compositionally biased region" description="Polar residues" evidence="3">
    <location>
        <begin position="117"/>
        <end position="143"/>
    </location>
</feature>
<dbReference type="SMART" id="SM00326">
    <property type="entry name" value="SH3"/>
    <property type="match status" value="1"/>
</dbReference>
<dbReference type="WBParaSite" id="L893_g13171.t1">
    <property type="protein sequence ID" value="L893_g13171.t1"/>
    <property type="gene ID" value="L893_g13171"/>
</dbReference>
<dbReference type="SUPFAM" id="SSF50044">
    <property type="entry name" value="SH3-domain"/>
    <property type="match status" value="2"/>
</dbReference>